<dbReference type="OrthoDB" id="9807797at2"/>
<evidence type="ECO:0000313" key="7">
    <source>
        <dbReference type="Proteomes" id="UP000196655"/>
    </source>
</evidence>
<dbReference type="InterPro" id="IPR006311">
    <property type="entry name" value="TAT_signal"/>
</dbReference>
<evidence type="ECO:0000259" key="5">
    <source>
        <dbReference type="PROSITE" id="PS50072"/>
    </source>
</evidence>
<dbReference type="RefSeq" id="WP_088155545.1">
    <property type="nucleotide sequence ID" value="NZ_NHON01000084.1"/>
</dbReference>
<comment type="caution">
    <text evidence="6">The sequence shown here is derived from an EMBL/GenBank/DDBJ whole genome shotgun (WGS) entry which is preliminary data.</text>
</comment>
<protein>
    <recommendedName>
        <fullName evidence="1">peptidylprolyl isomerase</fullName>
        <ecNumber evidence="1">5.2.1.8</ecNumber>
    </recommendedName>
</protein>
<dbReference type="InterPro" id="IPR044666">
    <property type="entry name" value="Cyclophilin_A-like"/>
</dbReference>
<feature type="domain" description="PPIase cyclophilin-type" evidence="5">
    <location>
        <begin position="47"/>
        <end position="206"/>
    </location>
</feature>
<keyword evidence="7" id="KW-1185">Reference proteome</keyword>
<dbReference type="PROSITE" id="PS51318">
    <property type="entry name" value="TAT"/>
    <property type="match status" value="1"/>
</dbReference>
<dbReference type="PANTHER" id="PTHR45625">
    <property type="entry name" value="PEPTIDYL-PROLYL CIS-TRANS ISOMERASE-RELATED"/>
    <property type="match status" value="1"/>
</dbReference>
<dbReference type="SUPFAM" id="SSF50891">
    <property type="entry name" value="Cyclophilin-like"/>
    <property type="match status" value="1"/>
</dbReference>
<name>A0A211ZEI1_9PROT</name>
<proteinExistence type="predicted"/>
<dbReference type="EMBL" id="NHON01000084">
    <property type="protein sequence ID" value="OWJ63661.1"/>
    <property type="molecule type" value="Genomic_DNA"/>
</dbReference>
<evidence type="ECO:0000256" key="1">
    <source>
        <dbReference type="ARBA" id="ARBA00013194"/>
    </source>
</evidence>
<dbReference type="CDD" id="cd00317">
    <property type="entry name" value="cyclophilin"/>
    <property type="match status" value="1"/>
</dbReference>
<dbReference type="GO" id="GO:0003755">
    <property type="term" value="F:peptidyl-prolyl cis-trans isomerase activity"/>
    <property type="evidence" value="ECO:0007669"/>
    <property type="project" value="UniProtKB-KW"/>
</dbReference>
<accession>A0A211ZEI1</accession>
<dbReference type="PROSITE" id="PS50072">
    <property type="entry name" value="CSA_PPIASE_2"/>
    <property type="match status" value="1"/>
</dbReference>
<organism evidence="6 7">
    <name type="scientific">Inquilinus limosus</name>
    <dbReference type="NCBI Taxonomy" id="171674"/>
    <lineage>
        <taxon>Bacteria</taxon>
        <taxon>Pseudomonadati</taxon>
        <taxon>Pseudomonadota</taxon>
        <taxon>Alphaproteobacteria</taxon>
        <taxon>Rhodospirillales</taxon>
        <taxon>Rhodospirillaceae</taxon>
        <taxon>Inquilinus</taxon>
    </lineage>
</organism>
<evidence type="ECO:0000313" key="6">
    <source>
        <dbReference type="EMBL" id="OWJ63661.1"/>
    </source>
</evidence>
<sequence>MTRSNDRPEGSAAGPARRTVLAGLAALPLAPAPGWAATPAAPRVVVSTALGDFTVEVYPDRAPLSAADFLAYVDRGLLDNQSVYRIVSMANQPDTVPAKIEVIQFGWRAPDGNDDAPPPVPPIAHEPTSVTGLRHRDGTLSMARLAPGTASNAFFICIGDQPELDFGGRRNPDGQGFAAFGQVVDGMDVVRKIFARAEADDRLASPIPILKARRLP</sequence>
<keyword evidence="3" id="KW-0413">Isomerase</keyword>
<keyword evidence="2" id="KW-0697">Rotamase</keyword>
<dbReference type="InterPro" id="IPR002130">
    <property type="entry name" value="Cyclophilin-type_PPIase_dom"/>
</dbReference>
<reference evidence="7" key="1">
    <citation type="submission" date="2017-05" db="EMBL/GenBank/DDBJ databases">
        <authorList>
            <person name="Macchi M."/>
            <person name="Festa S."/>
            <person name="Coppotelli B.M."/>
            <person name="Morelli I.S."/>
        </authorList>
    </citation>
    <scope>NUCLEOTIDE SEQUENCE [LARGE SCALE GENOMIC DNA]</scope>
    <source>
        <strain evidence="7">I</strain>
    </source>
</reference>
<feature type="signal peptide" evidence="4">
    <location>
        <begin position="1"/>
        <end position="36"/>
    </location>
</feature>
<evidence type="ECO:0000256" key="3">
    <source>
        <dbReference type="ARBA" id="ARBA00023235"/>
    </source>
</evidence>
<dbReference type="PANTHER" id="PTHR45625:SF4">
    <property type="entry name" value="PEPTIDYLPROLYL ISOMERASE DOMAIN AND WD REPEAT-CONTAINING PROTEIN 1"/>
    <property type="match status" value="1"/>
</dbReference>
<dbReference type="AlphaFoldDB" id="A0A211ZEI1"/>
<gene>
    <name evidence="6" type="ORF">BWR60_28925</name>
</gene>
<evidence type="ECO:0000256" key="2">
    <source>
        <dbReference type="ARBA" id="ARBA00023110"/>
    </source>
</evidence>
<dbReference type="Gene3D" id="2.40.100.10">
    <property type="entry name" value="Cyclophilin-like"/>
    <property type="match status" value="1"/>
</dbReference>
<dbReference type="InterPro" id="IPR029000">
    <property type="entry name" value="Cyclophilin-like_dom_sf"/>
</dbReference>
<evidence type="ECO:0000256" key="4">
    <source>
        <dbReference type="SAM" id="SignalP"/>
    </source>
</evidence>
<feature type="chain" id="PRO_5013097947" description="peptidylprolyl isomerase" evidence="4">
    <location>
        <begin position="37"/>
        <end position="216"/>
    </location>
</feature>
<dbReference type="Proteomes" id="UP000196655">
    <property type="component" value="Unassembled WGS sequence"/>
</dbReference>
<dbReference type="EC" id="5.2.1.8" evidence="1"/>
<dbReference type="Pfam" id="PF00160">
    <property type="entry name" value="Pro_isomerase"/>
    <property type="match status" value="1"/>
</dbReference>
<keyword evidence="4" id="KW-0732">Signal</keyword>